<dbReference type="InterPro" id="IPR032710">
    <property type="entry name" value="NTF2-like_dom_sf"/>
</dbReference>
<dbReference type="GO" id="GO:0016787">
    <property type="term" value="F:hydrolase activity"/>
    <property type="evidence" value="ECO:0007669"/>
    <property type="project" value="UniProtKB-KW"/>
</dbReference>
<dbReference type="PANTHER" id="PTHR43433:SF5">
    <property type="entry name" value="AB HYDROLASE-1 DOMAIN-CONTAINING PROTEIN"/>
    <property type="match status" value="1"/>
</dbReference>
<keyword evidence="4" id="KW-1185">Reference proteome</keyword>
<feature type="domain" description="AB hydrolase-1" evidence="1">
    <location>
        <begin position="148"/>
        <end position="380"/>
    </location>
</feature>
<dbReference type="SUPFAM" id="SSF53474">
    <property type="entry name" value="alpha/beta-Hydrolases"/>
    <property type="match status" value="1"/>
</dbReference>
<dbReference type="EMBL" id="CP114040">
    <property type="protein sequence ID" value="WAS91156.1"/>
    <property type="molecule type" value="Genomic_DNA"/>
</dbReference>
<feature type="domain" description="SnoaL-like" evidence="2">
    <location>
        <begin position="11"/>
        <end position="113"/>
    </location>
</feature>
<proteinExistence type="predicted"/>
<sequence>MSTTIENLHLVDRYLAAWNERDHARRAQLIAALFTPDARYVDPLAASEGHAGIDAMIRAVQAKFPAHVFAPRGAVDRHGLFLRFAWTLAPTSGAAIAGGTDFATLAPDGRFTSVTGFLDALPARPRGSTVALPDGESLFYRDTGGDGPPVVFVHSWALSSSMWQYQEYALRAAGLRCIAYDRRGHGRSSPATSGYELDTMADDLAAVLAHLDLRGATLIGHSQGCAELLRYVARHGSSRVARLAFLAPTTPVLRQLPDNPDGVPDAAFEAVWATWARDFPGWAADNEAPFFVPETSAAMRAWLVSELLRTHVDVAIATQRAVVFSDLRPDLAAIDRPTLILHGDRDVSAPLALGRRTAAGIAGARLEVYTGAPHGLFVTHADRVNRDLLEFIRG</sequence>
<gene>
    <name evidence="3" type="ORF">O0S08_33635</name>
</gene>
<dbReference type="PRINTS" id="PR00111">
    <property type="entry name" value="ABHYDROLASE"/>
</dbReference>
<accession>A0ABY7GW41</accession>
<reference evidence="3" key="1">
    <citation type="submission" date="2022-11" db="EMBL/GenBank/DDBJ databases">
        <title>Minimal conservation of predation-associated metabolite biosynthetic gene clusters underscores biosynthetic potential of Myxococcota including descriptions for ten novel species: Archangium lansinium sp. nov., Myxococcus landrumus sp. nov., Nannocystis bai.</title>
        <authorList>
            <person name="Ahearne A."/>
            <person name="Stevens C."/>
            <person name="Dowd S."/>
        </authorList>
    </citation>
    <scope>NUCLEOTIDE SEQUENCE</scope>
    <source>
        <strain evidence="3">Fl3</strain>
    </source>
</reference>
<dbReference type="Pfam" id="PF12680">
    <property type="entry name" value="SnoaL_2"/>
    <property type="match status" value="1"/>
</dbReference>
<dbReference type="Gene3D" id="3.40.50.1820">
    <property type="entry name" value="alpha/beta hydrolase"/>
    <property type="match status" value="1"/>
</dbReference>
<organism evidence="3 4">
    <name type="scientific">Nannocystis punicea</name>
    <dbReference type="NCBI Taxonomy" id="2995304"/>
    <lineage>
        <taxon>Bacteria</taxon>
        <taxon>Pseudomonadati</taxon>
        <taxon>Myxococcota</taxon>
        <taxon>Polyangia</taxon>
        <taxon>Nannocystales</taxon>
        <taxon>Nannocystaceae</taxon>
        <taxon>Nannocystis</taxon>
    </lineage>
</organism>
<dbReference type="Pfam" id="PF00561">
    <property type="entry name" value="Abhydrolase_1"/>
    <property type="match status" value="1"/>
</dbReference>
<dbReference type="RefSeq" id="WP_269033520.1">
    <property type="nucleotide sequence ID" value="NZ_CP114040.1"/>
</dbReference>
<evidence type="ECO:0000313" key="4">
    <source>
        <dbReference type="Proteomes" id="UP001164459"/>
    </source>
</evidence>
<dbReference type="Gene3D" id="3.10.450.50">
    <property type="match status" value="1"/>
</dbReference>
<evidence type="ECO:0000259" key="1">
    <source>
        <dbReference type="Pfam" id="PF00561"/>
    </source>
</evidence>
<dbReference type="SUPFAM" id="SSF54427">
    <property type="entry name" value="NTF2-like"/>
    <property type="match status" value="1"/>
</dbReference>
<dbReference type="InterPro" id="IPR029058">
    <property type="entry name" value="AB_hydrolase_fold"/>
</dbReference>
<dbReference type="PANTHER" id="PTHR43433">
    <property type="entry name" value="HYDROLASE, ALPHA/BETA FOLD FAMILY PROTEIN"/>
    <property type="match status" value="1"/>
</dbReference>
<name>A0ABY7GW41_9BACT</name>
<evidence type="ECO:0000259" key="2">
    <source>
        <dbReference type="Pfam" id="PF12680"/>
    </source>
</evidence>
<dbReference type="InterPro" id="IPR000073">
    <property type="entry name" value="AB_hydrolase_1"/>
</dbReference>
<protein>
    <submittedName>
        <fullName evidence="3">Alpha/beta fold hydrolase</fullName>
    </submittedName>
</protein>
<dbReference type="Proteomes" id="UP001164459">
    <property type="component" value="Chromosome"/>
</dbReference>
<evidence type="ECO:0000313" key="3">
    <source>
        <dbReference type="EMBL" id="WAS91156.1"/>
    </source>
</evidence>
<keyword evidence="3" id="KW-0378">Hydrolase</keyword>
<dbReference type="InterPro" id="IPR037401">
    <property type="entry name" value="SnoaL-like"/>
</dbReference>
<dbReference type="InterPro" id="IPR050471">
    <property type="entry name" value="AB_hydrolase"/>
</dbReference>